<dbReference type="SUPFAM" id="SSF52172">
    <property type="entry name" value="CheY-like"/>
    <property type="match status" value="1"/>
</dbReference>
<dbReference type="PANTHER" id="PTHR48111">
    <property type="entry name" value="REGULATOR OF RPOS"/>
    <property type="match status" value="1"/>
</dbReference>
<dbReference type="PANTHER" id="PTHR48111:SF69">
    <property type="entry name" value="RESPONSE REGULATOR RECEIVER"/>
    <property type="match status" value="1"/>
</dbReference>
<name>A0A480APG0_9BURK</name>
<keyword evidence="6" id="KW-1185">Reference proteome</keyword>
<dbReference type="InterPro" id="IPR007492">
    <property type="entry name" value="LytTR_DNA-bd_dom"/>
</dbReference>
<evidence type="ECO:0000256" key="1">
    <source>
        <dbReference type="ARBA" id="ARBA00023125"/>
    </source>
</evidence>
<dbReference type="Pfam" id="PF00072">
    <property type="entry name" value="Response_reg"/>
    <property type="match status" value="1"/>
</dbReference>
<keyword evidence="1 5" id="KW-0238">DNA-binding</keyword>
<dbReference type="SMART" id="SM00448">
    <property type="entry name" value="REC"/>
    <property type="match status" value="1"/>
</dbReference>
<dbReference type="OrthoDB" id="236568at2"/>
<dbReference type="AlphaFoldDB" id="A0A480APG0"/>
<keyword evidence="2" id="KW-0597">Phosphoprotein</keyword>
<reference evidence="6" key="1">
    <citation type="submission" date="2019-03" db="EMBL/GenBank/DDBJ databases">
        <title>Aquabacterium pictum sp.nov., the first bacteriochlorophyll a-containing freshwater bacterium in the genus Aquabacterium of the class Betaproteobacteria.</title>
        <authorList>
            <person name="Hirose S."/>
            <person name="Tank M."/>
            <person name="Hara E."/>
            <person name="Tamaki H."/>
            <person name="Takaichi S."/>
            <person name="Haruta S."/>
            <person name="Hanada S."/>
        </authorList>
    </citation>
    <scope>NUCLEOTIDE SEQUENCE [LARGE SCALE GENOMIC DNA]</scope>
    <source>
        <strain evidence="6">W35</strain>
    </source>
</reference>
<evidence type="ECO:0000313" key="5">
    <source>
        <dbReference type="EMBL" id="GCL63444.1"/>
    </source>
</evidence>
<dbReference type="GO" id="GO:0006355">
    <property type="term" value="P:regulation of DNA-templated transcription"/>
    <property type="evidence" value="ECO:0007669"/>
    <property type="project" value="TreeGrafter"/>
</dbReference>
<dbReference type="GO" id="GO:0000156">
    <property type="term" value="F:phosphorelay response regulator activity"/>
    <property type="evidence" value="ECO:0007669"/>
    <property type="project" value="TreeGrafter"/>
</dbReference>
<feature type="domain" description="Response regulatory" evidence="3">
    <location>
        <begin position="6"/>
        <end position="118"/>
    </location>
</feature>
<evidence type="ECO:0000259" key="3">
    <source>
        <dbReference type="PROSITE" id="PS50110"/>
    </source>
</evidence>
<dbReference type="Gene3D" id="3.40.50.2300">
    <property type="match status" value="1"/>
</dbReference>
<protein>
    <submittedName>
        <fullName evidence="5">DNA-binding response regulator</fullName>
    </submittedName>
</protein>
<dbReference type="RefSeq" id="WP_137733172.1">
    <property type="nucleotide sequence ID" value="NZ_BJCL01000005.1"/>
</dbReference>
<dbReference type="EMBL" id="BJCL01000005">
    <property type="protein sequence ID" value="GCL63444.1"/>
    <property type="molecule type" value="Genomic_DNA"/>
</dbReference>
<sequence>MTPPVTALIADDEDLPRAELRRMLAQAWPALQIVAECEHGPAAVEAIDALRPAIAFLDIRMPGLSGLDVARAASGRCHTVFTTAYDSHAVAAFDAGAVDYLLKPIAADRLAQAVARLQARLAQQQPADDLDDLVQRLAGRLGATPGAVRPAAAPPLRWVSASVGETIKLFAIDEILFFQSDEKYTRVVTATDEAHVRKPLKELAEGLDPEVFWQVHRGVIVRASAIARAQRDEMGRITLHLRQHGDTLGVSQAYAWRFKPM</sequence>
<feature type="domain" description="HTH LytTR-type" evidence="4">
    <location>
        <begin position="159"/>
        <end position="261"/>
    </location>
</feature>
<dbReference type="Proteomes" id="UP000301751">
    <property type="component" value="Unassembled WGS sequence"/>
</dbReference>
<dbReference type="GO" id="GO:0032993">
    <property type="term" value="C:protein-DNA complex"/>
    <property type="evidence" value="ECO:0007669"/>
    <property type="project" value="TreeGrafter"/>
</dbReference>
<gene>
    <name evidence="5" type="primary">algR_3</name>
    <name evidence="5" type="ORF">AQPW35_25250</name>
</gene>
<dbReference type="PROSITE" id="PS50110">
    <property type="entry name" value="RESPONSE_REGULATORY"/>
    <property type="match status" value="1"/>
</dbReference>
<dbReference type="SMART" id="SM00850">
    <property type="entry name" value="LytTR"/>
    <property type="match status" value="1"/>
</dbReference>
<evidence type="ECO:0000313" key="6">
    <source>
        <dbReference type="Proteomes" id="UP000301751"/>
    </source>
</evidence>
<evidence type="ECO:0000259" key="4">
    <source>
        <dbReference type="PROSITE" id="PS50930"/>
    </source>
</evidence>
<organism evidence="5 6">
    <name type="scientific">Pseudaquabacterium pictum</name>
    <dbReference type="NCBI Taxonomy" id="2315236"/>
    <lineage>
        <taxon>Bacteria</taxon>
        <taxon>Pseudomonadati</taxon>
        <taxon>Pseudomonadota</taxon>
        <taxon>Betaproteobacteria</taxon>
        <taxon>Burkholderiales</taxon>
        <taxon>Sphaerotilaceae</taxon>
        <taxon>Pseudaquabacterium</taxon>
    </lineage>
</organism>
<comment type="caution">
    <text evidence="5">The sequence shown here is derived from an EMBL/GenBank/DDBJ whole genome shotgun (WGS) entry which is preliminary data.</text>
</comment>
<dbReference type="InterPro" id="IPR001789">
    <property type="entry name" value="Sig_transdc_resp-reg_receiver"/>
</dbReference>
<accession>A0A480APG0</accession>
<dbReference type="PROSITE" id="PS50930">
    <property type="entry name" value="HTH_LYTTR"/>
    <property type="match status" value="1"/>
</dbReference>
<dbReference type="Gene3D" id="2.40.50.1020">
    <property type="entry name" value="LytTr DNA-binding domain"/>
    <property type="match status" value="1"/>
</dbReference>
<dbReference type="Pfam" id="PF04397">
    <property type="entry name" value="LytTR"/>
    <property type="match status" value="1"/>
</dbReference>
<dbReference type="InterPro" id="IPR039420">
    <property type="entry name" value="WalR-like"/>
</dbReference>
<feature type="modified residue" description="4-aspartylphosphate" evidence="2">
    <location>
        <position position="58"/>
    </location>
</feature>
<evidence type="ECO:0000256" key="2">
    <source>
        <dbReference type="PROSITE-ProRule" id="PRU00169"/>
    </source>
</evidence>
<dbReference type="GO" id="GO:0005829">
    <property type="term" value="C:cytosol"/>
    <property type="evidence" value="ECO:0007669"/>
    <property type="project" value="TreeGrafter"/>
</dbReference>
<proteinExistence type="predicted"/>
<dbReference type="GO" id="GO:0000976">
    <property type="term" value="F:transcription cis-regulatory region binding"/>
    <property type="evidence" value="ECO:0007669"/>
    <property type="project" value="TreeGrafter"/>
</dbReference>
<dbReference type="InterPro" id="IPR011006">
    <property type="entry name" value="CheY-like_superfamily"/>
</dbReference>